<dbReference type="Proteomes" id="UP001474181">
    <property type="component" value="Unassembled WGS sequence"/>
</dbReference>
<comment type="caution">
    <text evidence="2">The sequence shown here is derived from an EMBL/GenBank/DDBJ whole genome shotgun (WGS) entry which is preliminary data.</text>
</comment>
<dbReference type="SUPFAM" id="SSF52540">
    <property type="entry name" value="P-loop containing nucleoside triphosphate hydrolases"/>
    <property type="match status" value="1"/>
</dbReference>
<protein>
    <submittedName>
        <fullName evidence="2">GTPase</fullName>
    </submittedName>
</protein>
<evidence type="ECO:0000313" key="3">
    <source>
        <dbReference type="Proteomes" id="UP001474181"/>
    </source>
</evidence>
<keyword evidence="3" id="KW-1185">Reference proteome</keyword>
<sequence>MIAGPGPASEALAVLAEQLAVQENLRGEGFLADVAAQCRQPLRVMVAGYVSSGKSTLVNALLGRELAGVDRRETTAEVTWYRHPDLAGQPPLGVGHRAVETGFPLADRLVLIDSPGLNTDSGSQQATLNLLSADHDEAGTAAALVYLVVGEPAAGDVERLADFIALGSGDLGNVVLVGGKAETVSETAIKDSVERRETVEESAAKTERRLLIRKACVRSVAVSQHLAMVARCGRVRQEHVDLVRVIVGDPELRRFAENGWAQLGLVWSARGRAAEALAPLRALIPSLGWLVSELPAAGELDVASLSACCERVSRLSRLERVLAELADDADLLTVTAATERLRRWADGRGRLRAAEVREQLDRMWSGEEFEAFPRRRAALLLSTSLLADIPVADRDWAIALLRGKPYEISEPLTAVIQRWRRRTSSGTRGVLAADVAQTVVTAAVRQLTG</sequence>
<dbReference type="RefSeq" id="WP_350776866.1">
    <property type="nucleotide sequence ID" value="NZ_JBEPEK010000012.1"/>
</dbReference>
<dbReference type="Gene3D" id="3.40.50.300">
    <property type="entry name" value="P-loop containing nucleotide triphosphate hydrolases"/>
    <property type="match status" value="1"/>
</dbReference>
<name>A0ABV1WQ94_9ACTN</name>
<feature type="domain" description="G" evidence="1">
    <location>
        <begin position="43"/>
        <end position="149"/>
    </location>
</feature>
<evidence type="ECO:0000313" key="2">
    <source>
        <dbReference type="EMBL" id="MER7178474.1"/>
    </source>
</evidence>
<proteinExistence type="predicted"/>
<evidence type="ECO:0000259" key="1">
    <source>
        <dbReference type="Pfam" id="PF01926"/>
    </source>
</evidence>
<reference evidence="2 3" key="1">
    <citation type="submission" date="2024-06" db="EMBL/GenBank/DDBJ databases">
        <title>The Natural Products Discovery Center: Release of the First 8490 Sequenced Strains for Exploring Actinobacteria Biosynthetic Diversity.</title>
        <authorList>
            <person name="Kalkreuter E."/>
            <person name="Kautsar S.A."/>
            <person name="Yang D."/>
            <person name="Bader C.D."/>
            <person name="Teijaro C.N."/>
            <person name="Fluegel L."/>
            <person name="Davis C.M."/>
            <person name="Simpson J.R."/>
            <person name="Lauterbach L."/>
            <person name="Steele A.D."/>
            <person name="Gui C."/>
            <person name="Meng S."/>
            <person name="Li G."/>
            <person name="Viehrig K."/>
            <person name="Ye F."/>
            <person name="Su P."/>
            <person name="Kiefer A.F."/>
            <person name="Nichols A."/>
            <person name="Cepeda A.J."/>
            <person name="Yan W."/>
            <person name="Fan B."/>
            <person name="Jiang Y."/>
            <person name="Adhikari A."/>
            <person name="Zheng C.-J."/>
            <person name="Schuster L."/>
            <person name="Cowan T.M."/>
            <person name="Smanski M.J."/>
            <person name="Chevrette M.G."/>
            <person name="De Carvalho L.P.S."/>
            <person name="Shen B."/>
        </authorList>
    </citation>
    <scope>NUCLEOTIDE SEQUENCE [LARGE SCALE GENOMIC DNA]</scope>
    <source>
        <strain evidence="2 3">NPDC000234</strain>
    </source>
</reference>
<dbReference type="Pfam" id="PF01926">
    <property type="entry name" value="MMR_HSR1"/>
    <property type="match status" value="1"/>
</dbReference>
<dbReference type="InterPro" id="IPR027417">
    <property type="entry name" value="P-loop_NTPase"/>
</dbReference>
<dbReference type="InterPro" id="IPR006073">
    <property type="entry name" value="GTP-bd"/>
</dbReference>
<dbReference type="EMBL" id="JBEPEK010000012">
    <property type="protein sequence ID" value="MER7178474.1"/>
    <property type="molecule type" value="Genomic_DNA"/>
</dbReference>
<accession>A0ABV1WQ94</accession>
<organism evidence="2 3">
    <name type="scientific">Streptomyces hyaluromycini</name>
    <dbReference type="NCBI Taxonomy" id="1377993"/>
    <lineage>
        <taxon>Bacteria</taxon>
        <taxon>Bacillati</taxon>
        <taxon>Actinomycetota</taxon>
        <taxon>Actinomycetes</taxon>
        <taxon>Kitasatosporales</taxon>
        <taxon>Streptomycetaceae</taxon>
        <taxon>Streptomyces</taxon>
    </lineage>
</organism>
<gene>
    <name evidence="2" type="ORF">ABT404_03105</name>
</gene>